<evidence type="ECO:0008006" key="3">
    <source>
        <dbReference type="Google" id="ProtNLM"/>
    </source>
</evidence>
<accession>A0A917N7N8</accession>
<dbReference type="OrthoDB" id="5295974at2"/>
<keyword evidence="2" id="KW-1185">Reference proteome</keyword>
<gene>
    <name evidence="1" type="ORF">GCM10007966_00270</name>
</gene>
<reference evidence="1" key="2">
    <citation type="submission" date="2020-09" db="EMBL/GenBank/DDBJ databases">
        <authorList>
            <person name="Sun Q."/>
            <person name="Ohkuma M."/>
        </authorList>
    </citation>
    <scope>NUCLEOTIDE SEQUENCE</scope>
    <source>
        <strain evidence="1">JCM 13919</strain>
    </source>
</reference>
<evidence type="ECO:0000313" key="2">
    <source>
        <dbReference type="Proteomes" id="UP000630149"/>
    </source>
</evidence>
<dbReference type="RefSeq" id="WP_131775281.1">
    <property type="nucleotide sequence ID" value="NZ_BMOB01000001.1"/>
</dbReference>
<dbReference type="AlphaFoldDB" id="A0A917N7N8"/>
<sequence length="270" mass="31357">MHVVINAEIDALPQNANLISNGGNFYAHVLACVGYPIDALPVGALLAKQFELSGEWLVASPVYWEATHNDALMKASGADLHFSEKESEAWFIAFTEFVRVDGFETYFVDKHTWLLRCDEKPPIVSIPIHHALHQSMMPLLQSLDNTMYWQRFMTESQMFLSSHALNEQRNDFPINGIWLWGEGELHEQGKKPILAQTESLVRLAQILSKHSKRYEPSYRPTKDSLLLFDDLKDESLFQLQQQLKNKSVQWFWNNAVYQTRSKRWFARWRS</sequence>
<reference evidence="1" key="1">
    <citation type="journal article" date="2014" name="Int. J. Syst. Evol. Microbiol.">
        <title>Complete genome sequence of Corynebacterium casei LMG S-19264T (=DSM 44701T), isolated from a smear-ripened cheese.</title>
        <authorList>
            <consortium name="US DOE Joint Genome Institute (JGI-PGF)"/>
            <person name="Walter F."/>
            <person name="Albersmeier A."/>
            <person name="Kalinowski J."/>
            <person name="Ruckert C."/>
        </authorList>
    </citation>
    <scope>NUCLEOTIDE SEQUENCE</scope>
    <source>
        <strain evidence="1">JCM 13919</strain>
    </source>
</reference>
<name>A0A917N7N8_9GAMM</name>
<protein>
    <recommendedName>
        <fullName evidence="3">Cofactor-independent phosphoglycerate mutase</fullName>
    </recommendedName>
</protein>
<evidence type="ECO:0000313" key="1">
    <source>
        <dbReference type="EMBL" id="GGI75431.1"/>
    </source>
</evidence>
<comment type="caution">
    <text evidence="1">The sequence shown here is derived from an EMBL/GenBank/DDBJ whole genome shotgun (WGS) entry which is preliminary data.</text>
</comment>
<dbReference type="Proteomes" id="UP000630149">
    <property type="component" value="Unassembled WGS sequence"/>
</dbReference>
<proteinExistence type="predicted"/>
<organism evidence="1 2">
    <name type="scientific">Legionella impletisoli</name>
    <dbReference type="NCBI Taxonomy" id="343510"/>
    <lineage>
        <taxon>Bacteria</taxon>
        <taxon>Pseudomonadati</taxon>
        <taxon>Pseudomonadota</taxon>
        <taxon>Gammaproteobacteria</taxon>
        <taxon>Legionellales</taxon>
        <taxon>Legionellaceae</taxon>
        <taxon>Legionella</taxon>
    </lineage>
</organism>
<dbReference type="EMBL" id="BMOB01000001">
    <property type="protein sequence ID" value="GGI75431.1"/>
    <property type="molecule type" value="Genomic_DNA"/>
</dbReference>